<organism evidence="1 2">
    <name type="scientific">Leptospira santarosai str. MOR084</name>
    <dbReference type="NCBI Taxonomy" id="1049984"/>
    <lineage>
        <taxon>Bacteria</taxon>
        <taxon>Pseudomonadati</taxon>
        <taxon>Spirochaetota</taxon>
        <taxon>Spirochaetia</taxon>
        <taxon>Leptospirales</taxon>
        <taxon>Leptospiraceae</taxon>
        <taxon>Leptospira</taxon>
    </lineage>
</organism>
<name>A0A0E2BJQ9_9LEPT</name>
<reference evidence="1" key="1">
    <citation type="submission" date="2012-10" db="EMBL/GenBank/DDBJ databases">
        <authorList>
            <person name="Harkins D.M."/>
            <person name="Durkin A.S."/>
            <person name="Brinkac L.M."/>
            <person name="Haft D.H."/>
            <person name="Selengut J.D."/>
            <person name="Sanka R."/>
            <person name="DePew J."/>
            <person name="Purushe J."/>
            <person name="Matthias M.A."/>
            <person name="Vinetz J.M."/>
            <person name="Sutton G.G."/>
            <person name="Nierman W.C."/>
            <person name="Fouts D.E."/>
        </authorList>
    </citation>
    <scope>NUCLEOTIDE SEQUENCE [LARGE SCALE GENOMIC DNA]</scope>
    <source>
        <strain evidence="1">MOR084</strain>
    </source>
</reference>
<evidence type="ECO:0000313" key="1">
    <source>
        <dbReference type="EMBL" id="EKO35227.1"/>
    </source>
</evidence>
<accession>A0A0E2BJQ9</accession>
<comment type="caution">
    <text evidence="1">The sequence shown here is derived from an EMBL/GenBank/DDBJ whole genome shotgun (WGS) entry which is preliminary data.</text>
</comment>
<gene>
    <name evidence="1" type="ORF">LEP1GSC179_1996</name>
</gene>
<keyword evidence="2" id="KW-1185">Reference proteome</keyword>
<protein>
    <submittedName>
        <fullName evidence="1">Uncharacterized protein</fullName>
    </submittedName>
</protein>
<dbReference type="AlphaFoldDB" id="A0A0E2BJQ9"/>
<dbReference type="Proteomes" id="UP000006329">
    <property type="component" value="Unassembled WGS sequence"/>
</dbReference>
<proteinExistence type="predicted"/>
<sequence>MIVLEIIFAPSPNLLYPRTIGEKFKHKITKPLQNRLKSRRRYVFPRKYGRGNNICVS</sequence>
<dbReference type="EMBL" id="AHON02000014">
    <property type="protein sequence ID" value="EKO35227.1"/>
    <property type="molecule type" value="Genomic_DNA"/>
</dbReference>
<evidence type="ECO:0000313" key="2">
    <source>
        <dbReference type="Proteomes" id="UP000006329"/>
    </source>
</evidence>